<keyword evidence="1" id="KW-0472">Membrane</keyword>
<dbReference type="AlphaFoldDB" id="A0A1I2HMH3"/>
<sequence length="193" mass="21841">MEYTITKTQRNGIILSSCFLILSILIRGLLFLINTPTKIELAEQLIWNTIYLIPFGYLMLAFYKYLKHYQRKVLQGSILLIFAAELILKSTLFSSLFESPLKKVVLLGTSTIWLIATVVLLVGLFRNTAKTDQGMLAIRNYAICSLLIYLFATTHSFYLASTNPLQTRLLVGLTSAIPFSFTIVFAMKLKLKA</sequence>
<keyword evidence="3" id="KW-1185">Reference proteome</keyword>
<evidence type="ECO:0000256" key="1">
    <source>
        <dbReference type="SAM" id="Phobius"/>
    </source>
</evidence>
<evidence type="ECO:0000313" key="3">
    <source>
        <dbReference type="Proteomes" id="UP000198964"/>
    </source>
</evidence>
<gene>
    <name evidence="2" type="ORF">SAMN05216283_104151</name>
</gene>
<feature type="transmembrane region" description="Helical" evidence="1">
    <location>
        <begin position="78"/>
        <end position="97"/>
    </location>
</feature>
<proteinExistence type="predicted"/>
<feature type="transmembrane region" description="Helical" evidence="1">
    <location>
        <begin position="137"/>
        <end position="157"/>
    </location>
</feature>
<feature type="transmembrane region" description="Helical" evidence="1">
    <location>
        <begin position="103"/>
        <end position="125"/>
    </location>
</feature>
<evidence type="ECO:0000313" key="2">
    <source>
        <dbReference type="EMBL" id="SFF30633.1"/>
    </source>
</evidence>
<name>A0A1I2HMH3_9BACT</name>
<protein>
    <submittedName>
        <fullName evidence="2">Uncharacterized protein</fullName>
    </submittedName>
</protein>
<keyword evidence="1" id="KW-1133">Transmembrane helix</keyword>
<dbReference type="EMBL" id="FONW01000004">
    <property type="protein sequence ID" value="SFF30633.1"/>
    <property type="molecule type" value="Genomic_DNA"/>
</dbReference>
<accession>A0A1I2HMH3</accession>
<keyword evidence="1" id="KW-0812">Transmembrane</keyword>
<feature type="transmembrane region" description="Helical" evidence="1">
    <location>
        <begin position="12"/>
        <end position="33"/>
    </location>
</feature>
<dbReference type="RefSeq" id="WP_093919833.1">
    <property type="nucleotide sequence ID" value="NZ_FONW01000004.1"/>
</dbReference>
<dbReference type="STRING" id="655355.SAMN05216283_104151"/>
<reference evidence="2 3" key="1">
    <citation type="submission" date="2016-10" db="EMBL/GenBank/DDBJ databases">
        <authorList>
            <person name="de Groot N.N."/>
        </authorList>
    </citation>
    <scope>NUCLEOTIDE SEQUENCE [LARGE SCALE GENOMIC DNA]</scope>
    <source>
        <strain evidence="2 3">CGMCC 1.9156</strain>
    </source>
</reference>
<feature type="transmembrane region" description="Helical" evidence="1">
    <location>
        <begin position="169"/>
        <end position="187"/>
    </location>
</feature>
<organism evidence="2 3">
    <name type="scientific">Sunxiuqinia elliptica</name>
    <dbReference type="NCBI Taxonomy" id="655355"/>
    <lineage>
        <taxon>Bacteria</taxon>
        <taxon>Pseudomonadati</taxon>
        <taxon>Bacteroidota</taxon>
        <taxon>Bacteroidia</taxon>
        <taxon>Marinilabiliales</taxon>
        <taxon>Prolixibacteraceae</taxon>
        <taxon>Sunxiuqinia</taxon>
    </lineage>
</organism>
<dbReference type="Proteomes" id="UP000198964">
    <property type="component" value="Unassembled WGS sequence"/>
</dbReference>
<feature type="transmembrane region" description="Helical" evidence="1">
    <location>
        <begin position="45"/>
        <end position="66"/>
    </location>
</feature>